<comment type="caution">
    <text evidence="1">The sequence shown here is derived from an EMBL/GenBank/DDBJ whole genome shotgun (WGS) entry which is preliminary data.</text>
</comment>
<reference evidence="1" key="2">
    <citation type="journal article" date="2023" name="IMA Fungus">
        <title>Comparative genomic study of the Penicillium genus elucidates a diverse pangenome and 15 lateral gene transfer events.</title>
        <authorList>
            <person name="Petersen C."/>
            <person name="Sorensen T."/>
            <person name="Nielsen M.R."/>
            <person name="Sondergaard T.E."/>
            <person name="Sorensen J.L."/>
            <person name="Fitzpatrick D.A."/>
            <person name="Frisvad J.C."/>
            <person name="Nielsen K.L."/>
        </authorList>
    </citation>
    <scope>NUCLEOTIDE SEQUENCE</scope>
    <source>
        <strain evidence="1">IBT 34128</strain>
    </source>
</reference>
<dbReference type="EMBL" id="JAPMSZ010000005">
    <property type="protein sequence ID" value="KAJ5102365.1"/>
    <property type="molecule type" value="Genomic_DNA"/>
</dbReference>
<protein>
    <submittedName>
        <fullName evidence="1">Uncharacterized protein</fullName>
    </submittedName>
</protein>
<dbReference type="InterPro" id="IPR045564">
    <property type="entry name" value="DUF5910"/>
</dbReference>
<organism evidence="1 2">
    <name type="scientific">Penicillium alfredii</name>
    <dbReference type="NCBI Taxonomy" id="1506179"/>
    <lineage>
        <taxon>Eukaryota</taxon>
        <taxon>Fungi</taxon>
        <taxon>Dikarya</taxon>
        <taxon>Ascomycota</taxon>
        <taxon>Pezizomycotina</taxon>
        <taxon>Eurotiomycetes</taxon>
        <taxon>Eurotiomycetidae</taxon>
        <taxon>Eurotiales</taxon>
        <taxon>Aspergillaceae</taxon>
        <taxon>Penicillium</taxon>
    </lineage>
</organism>
<dbReference type="GeneID" id="81394337"/>
<keyword evidence="2" id="KW-1185">Reference proteome</keyword>
<sequence>MKVPKIWLPETDGCNNKLWDAGNEVIDDYIRKRSAEYVEQHRDKLPPGAHEFDPSKTVRLAILRKNSPQNLLLLPPGLLPEDGGTLKVKAWCEEDINNIPDIPVDIDSWGIIGERKSI</sequence>
<dbReference type="Proteomes" id="UP001141434">
    <property type="component" value="Unassembled WGS sequence"/>
</dbReference>
<accession>A0A9W9FLY7</accession>
<dbReference type="AlphaFoldDB" id="A0A9W9FLY7"/>
<dbReference type="OrthoDB" id="4540223at2759"/>
<evidence type="ECO:0000313" key="1">
    <source>
        <dbReference type="EMBL" id="KAJ5102365.1"/>
    </source>
</evidence>
<reference evidence="1" key="1">
    <citation type="submission" date="2022-11" db="EMBL/GenBank/DDBJ databases">
        <authorList>
            <person name="Petersen C."/>
        </authorList>
    </citation>
    <scope>NUCLEOTIDE SEQUENCE</scope>
    <source>
        <strain evidence="1">IBT 34128</strain>
    </source>
</reference>
<dbReference type="Pfam" id="PF19287">
    <property type="entry name" value="DUF5910"/>
    <property type="match status" value="1"/>
</dbReference>
<evidence type="ECO:0000313" key="2">
    <source>
        <dbReference type="Proteomes" id="UP001141434"/>
    </source>
</evidence>
<gene>
    <name evidence="1" type="ORF">NUU61_004587</name>
</gene>
<proteinExistence type="predicted"/>
<dbReference type="RefSeq" id="XP_056513196.1">
    <property type="nucleotide sequence ID" value="XM_056655169.1"/>
</dbReference>
<name>A0A9W9FLY7_9EURO</name>